<feature type="signal peptide" evidence="1">
    <location>
        <begin position="1"/>
        <end position="22"/>
    </location>
</feature>
<dbReference type="InterPro" id="IPR012347">
    <property type="entry name" value="Ferritin-like"/>
</dbReference>
<keyword evidence="5" id="KW-1185">Reference proteome</keyword>
<sequence>MKKMMSFILLIAFGLGISVAHAQNYNSAPEVASTLWAINKAEIETSKMAKDKTISQPILQFSTKMFTEHQNAQKELEKILKENNISKISSADARTFRSEARKAMRTMKKLQGIAFDRTYMDYQISSHKKALEIINGYILPRVQNPALKNYTLQMKQNIENHLQEATSIRGSM</sequence>
<protein>
    <submittedName>
        <fullName evidence="3">DUF4142 domain-containing protein</fullName>
    </submittedName>
</protein>
<dbReference type="EMBL" id="CP098251">
    <property type="protein sequence ID" value="WAV91115.1"/>
    <property type="molecule type" value="Genomic_DNA"/>
</dbReference>
<feature type="domain" description="DUF4142" evidence="2">
    <location>
        <begin position="29"/>
        <end position="167"/>
    </location>
</feature>
<feature type="chain" id="PRO_5044698181" evidence="1">
    <location>
        <begin position="23"/>
        <end position="172"/>
    </location>
</feature>
<keyword evidence="1" id="KW-0732">Signal</keyword>
<accession>A0A9E9NVA9</accession>
<organism evidence="3">
    <name type="scientific">Oxalobacter aliiformigenes</name>
    <dbReference type="NCBI Taxonomy" id="2946593"/>
    <lineage>
        <taxon>Bacteria</taxon>
        <taxon>Pseudomonadati</taxon>
        <taxon>Pseudomonadota</taxon>
        <taxon>Betaproteobacteria</taxon>
        <taxon>Burkholderiales</taxon>
        <taxon>Oxalobacteraceae</taxon>
        <taxon>Oxalobacter</taxon>
    </lineage>
</organism>
<evidence type="ECO:0000313" key="4">
    <source>
        <dbReference type="EMBL" id="WAV96899.1"/>
    </source>
</evidence>
<evidence type="ECO:0000313" key="3">
    <source>
        <dbReference type="EMBL" id="WAV91115.1"/>
    </source>
</evidence>
<dbReference type="RefSeq" id="WP_269264378.1">
    <property type="nucleotide sequence ID" value="NZ_CP098248.1"/>
</dbReference>
<dbReference type="Gene3D" id="1.20.1260.10">
    <property type="match status" value="1"/>
</dbReference>
<evidence type="ECO:0000256" key="1">
    <source>
        <dbReference type="SAM" id="SignalP"/>
    </source>
</evidence>
<reference evidence="4" key="1">
    <citation type="journal article" date="2022" name="Front. Microbiol.">
        <title>New perspectives on an old grouping: The genomic and phenotypic variability of Oxalobacter formigenes and the implications for calcium oxalate stone prevention.</title>
        <authorList>
            <person name="Chmiel J.A."/>
            <person name="Carr C."/>
            <person name="Stuivenberg G.A."/>
            <person name="Venema R."/>
            <person name="Chanyi R.M."/>
            <person name="Al K.F."/>
            <person name="Giguere D."/>
            <person name="Say H."/>
            <person name="Akouris P.P."/>
            <person name="Dominguez Romero S.A."/>
            <person name="Kwong A."/>
            <person name="Tai V."/>
            <person name="Koval S.F."/>
            <person name="Razvi H."/>
            <person name="Bjazevic J."/>
            <person name="Burton J.P."/>
        </authorList>
    </citation>
    <scope>NUCLEOTIDE SEQUENCE</scope>
    <source>
        <strain evidence="4">HOxNP-1</strain>
    </source>
</reference>
<dbReference type="Proteomes" id="UP001164794">
    <property type="component" value="Chromosome"/>
</dbReference>
<name>A0A9E9NVA9_9BURK</name>
<dbReference type="Pfam" id="PF13628">
    <property type="entry name" value="DUF4142"/>
    <property type="match status" value="1"/>
</dbReference>
<gene>
    <name evidence="4" type="ORF">NB645_08780</name>
    <name evidence="3" type="ORF">NB646_09910</name>
</gene>
<proteinExistence type="predicted"/>
<dbReference type="EMBL" id="CP098248">
    <property type="protein sequence ID" value="WAV96899.1"/>
    <property type="molecule type" value="Genomic_DNA"/>
</dbReference>
<dbReference type="PANTHER" id="PTHR38593">
    <property type="entry name" value="BLR2558 PROTEIN"/>
    <property type="match status" value="1"/>
</dbReference>
<reference evidence="3" key="2">
    <citation type="journal article" date="2022" name="Front. Microbiol.">
        <title>New perspectives on an old grouping: The genomic and phenotypic variability of Oxalobacter formigenes and the implications for calcium oxalate stone prevention.</title>
        <authorList>
            <person name="Chmiel J.A."/>
            <person name="Carr C."/>
            <person name="Stuivenberg G.A."/>
            <person name="Venema R."/>
            <person name="Chanyi R.M."/>
            <person name="Al K.F."/>
            <person name="Giguere D."/>
            <person name="Say H."/>
            <person name="Akouris P.P."/>
            <person name="Dominguez Romero S.A."/>
            <person name="Kwong A."/>
            <person name="Tai V."/>
            <person name="Koval S.F."/>
            <person name="Razvi H."/>
            <person name="Bjazevic J."/>
            <person name="Burton J.P."/>
        </authorList>
    </citation>
    <scope>NUCLEOTIDE SEQUENCE</scope>
    <source>
        <strain evidence="3">OxK</strain>
    </source>
</reference>
<evidence type="ECO:0000313" key="5">
    <source>
        <dbReference type="Proteomes" id="UP001164794"/>
    </source>
</evidence>
<dbReference type="InterPro" id="IPR025419">
    <property type="entry name" value="DUF4142"/>
</dbReference>
<dbReference type="AlphaFoldDB" id="A0A9E9NVA9"/>
<dbReference type="Proteomes" id="UP001164819">
    <property type="component" value="Chromosome"/>
</dbReference>
<evidence type="ECO:0000259" key="2">
    <source>
        <dbReference type="Pfam" id="PF13628"/>
    </source>
</evidence>
<dbReference type="PANTHER" id="PTHR38593:SF1">
    <property type="entry name" value="BLR2558 PROTEIN"/>
    <property type="match status" value="1"/>
</dbReference>